<dbReference type="Proteomes" id="UP001519332">
    <property type="component" value="Unassembled WGS sequence"/>
</dbReference>
<sequence length="61" mass="6206">MAVRDVGQASRSESCQVVGVGAVAPDSLGSVGVLAGLTSPESRYMPASCQRIVNYGPAKKP</sequence>
<gene>
    <name evidence="1" type="ORF">JOF56_011175</name>
</gene>
<reference evidence="1 2" key="1">
    <citation type="submission" date="2021-03" db="EMBL/GenBank/DDBJ databases">
        <title>Sequencing the genomes of 1000 actinobacteria strains.</title>
        <authorList>
            <person name="Klenk H.-P."/>
        </authorList>
    </citation>
    <scope>NUCLEOTIDE SEQUENCE [LARGE SCALE GENOMIC DNA]</scope>
    <source>
        <strain evidence="1 2">DSM 46670</strain>
    </source>
</reference>
<evidence type="ECO:0000313" key="2">
    <source>
        <dbReference type="Proteomes" id="UP001519332"/>
    </source>
</evidence>
<accession>A0ABS4U2E4</accession>
<comment type="caution">
    <text evidence="1">The sequence shown here is derived from an EMBL/GenBank/DDBJ whole genome shotgun (WGS) entry which is preliminary data.</text>
</comment>
<keyword evidence="2" id="KW-1185">Reference proteome</keyword>
<dbReference type="EMBL" id="JAGINW010000001">
    <property type="protein sequence ID" value="MBP2330790.1"/>
    <property type="molecule type" value="Genomic_DNA"/>
</dbReference>
<protein>
    <submittedName>
        <fullName evidence="1">Uncharacterized protein</fullName>
    </submittedName>
</protein>
<evidence type="ECO:0000313" key="1">
    <source>
        <dbReference type="EMBL" id="MBP2330790.1"/>
    </source>
</evidence>
<name>A0ABS4U2E4_9PSEU</name>
<proteinExistence type="predicted"/>
<organism evidence="1 2">
    <name type="scientific">Kibdelosporangium banguiense</name>
    <dbReference type="NCBI Taxonomy" id="1365924"/>
    <lineage>
        <taxon>Bacteria</taxon>
        <taxon>Bacillati</taxon>
        <taxon>Actinomycetota</taxon>
        <taxon>Actinomycetes</taxon>
        <taxon>Pseudonocardiales</taxon>
        <taxon>Pseudonocardiaceae</taxon>
        <taxon>Kibdelosporangium</taxon>
    </lineage>
</organism>